<name>A0A1R3K350_9ROSI</name>
<keyword evidence="2" id="KW-1185">Reference proteome</keyword>
<gene>
    <name evidence="1" type="ORF">COLO4_11810</name>
</gene>
<evidence type="ECO:0000313" key="1">
    <source>
        <dbReference type="EMBL" id="OMP01515.1"/>
    </source>
</evidence>
<evidence type="ECO:0000313" key="2">
    <source>
        <dbReference type="Proteomes" id="UP000187203"/>
    </source>
</evidence>
<dbReference type="Proteomes" id="UP000187203">
    <property type="component" value="Unassembled WGS sequence"/>
</dbReference>
<proteinExistence type="predicted"/>
<comment type="caution">
    <text evidence="1">The sequence shown here is derived from an EMBL/GenBank/DDBJ whole genome shotgun (WGS) entry which is preliminary data.</text>
</comment>
<reference evidence="2" key="1">
    <citation type="submission" date="2013-09" db="EMBL/GenBank/DDBJ databases">
        <title>Corchorus olitorius genome sequencing.</title>
        <authorList>
            <person name="Alam M."/>
            <person name="Haque M.S."/>
            <person name="Islam M.S."/>
            <person name="Emdad E.M."/>
            <person name="Islam M.M."/>
            <person name="Ahmed B."/>
            <person name="Halim A."/>
            <person name="Hossen Q.M.M."/>
            <person name="Hossain M.Z."/>
            <person name="Ahmed R."/>
            <person name="Khan M.M."/>
            <person name="Islam R."/>
            <person name="Rashid M.M."/>
            <person name="Khan S.A."/>
            <person name="Rahman M.S."/>
            <person name="Alam M."/>
            <person name="Yahiya A.S."/>
            <person name="Khan M.S."/>
            <person name="Azam M.S."/>
            <person name="Haque T."/>
            <person name="Lashkar M.Z.H."/>
            <person name="Akhand A.I."/>
            <person name="Morshed G."/>
            <person name="Roy S."/>
            <person name="Uddin K.S."/>
            <person name="Rabeya T."/>
            <person name="Hossain A.S."/>
            <person name="Chowdhury A."/>
            <person name="Snigdha A.R."/>
            <person name="Mortoza M.S."/>
            <person name="Matin S.A."/>
            <person name="Hoque S.M.E."/>
            <person name="Islam M.K."/>
            <person name="Roy D.K."/>
            <person name="Haider R."/>
            <person name="Moosa M.M."/>
            <person name="Elias S.M."/>
            <person name="Hasan A.M."/>
            <person name="Jahan S."/>
            <person name="Shafiuddin M."/>
            <person name="Mahmood N."/>
            <person name="Shommy N.S."/>
        </authorList>
    </citation>
    <scope>NUCLEOTIDE SEQUENCE [LARGE SCALE GENOMIC DNA]</scope>
    <source>
        <strain evidence="2">cv. O-4</strain>
    </source>
</reference>
<protein>
    <submittedName>
        <fullName evidence="1">Soluble inorganic pyrophosphatase-like protein</fullName>
    </submittedName>
</protein>
<sequence>MKDENGEPRTARPRPRLNETGTKVVTDVLVLAAELALSSSWYPADVAKWDPRCQLQSDMLVRSVLLTL</sequence>
<dbReference type="EMBL" id="AWUE01014750">
    <property type="protein sequence ID" value="OMP01515.1"/>
    <property type="molecule type" value="Genomic_DNA"/>
</dbReference>
<dbReference type="AlphaFoldDB" id="A0A1R3K350"/>
<accession>A0A1R3K350</accession>
<organism evidence="1 2">
    <name type="scientific">Corchorus olitorius</name>
    <dbReference type="NCBI Taxonomy" id="93759"/>
    <lineage>
        <taxon>Eukaryota</taxon>
        <taxon>Viridiplantae</taxon>
        <taxon>Streptophyta</taxon>
        <taxon>Embryophyta</taxon>
        <taxon>Tracheophyta</taxon>
        <taxon>Spermatophyta</taxon>
        <taxon>Magnoliopsida</taxon>
        <taxon>eudicotyledons</taxon>
        <taxon>Gunneridae</taxon>
        <taxon>Pentapetalae</taxon>
        <taxon>rosids</taxon>
        <taxon>malvids</taxon>
        <taxon>Malvales</taxon>
        <taxon>Malvaceae</taxon>
        <taxon>Grewioideae</taxon>
        <taxon>Apeibeae</taxon>
        <taxon>Corchorus</taxon>
    </lineage>
</organism>